<evidence type="ECO:0000313" key="2">
    <source>
        <dbReference type="EMBL" id="QVH34198.1"/>
    </source>
</evidence>
<reference evidence="2" key="1">
    <citation type="submission" date="2021-01" db="EMBL/GenBank/DDBJ databases">
        <authorList>
            <person name="Reng Y."/>
            <person name="Sun Y."/>
            <person name="Meng D."/>
            <person name="Zhang J."/>
            <person name="Xia X."/>
            <person name="Zhou X."/>
            <person name="Wang Y."/>
        </authorList>
    </citation>
    <scope>NUCLEOTIDE SEQUENCE</scope>
</reference>
<feature type="domain" description="FERM" evidence="1">
    <location>
        <begin position="1"/>
        <end position="30"/>
    </location>
</feature>
<evidence type="ECO:0000259" key="1">
    <source>
        <dbReference type="PROSITE" id="PS50057"/>
    </source>
</evidence>
<geneLocation type="chloroplast" evidence="2"/>
<dbReference type="GeneID" id="68212661"/>
<dbReference type="PROSITE" id="PS50057">
    <property type="entry name" value="FERM_3"/>
    <property type="match status" value="1"/>
</dbReference>
<dbReference type="RefSeq" id="YP_010184763.1">
    <property type="nucleotide sequence ID" value="NC_058305.1"/>
</dbReference>
<accession>A0A8E5KHS2</accession>
<keyword evidence="2" id="KW-0934">Plastid</keyword>
<keyword evidence="2" id="KW-0648">Protein biosynthesis</keyword>
<keyword evidence="2" id="KW-0150">Chloroplast</keyword>
<protein>
    <submittedName>
        <fullName evidence="2">Translational initiation factor 1</fullName>
    </submittedName>
</protein>
<sequence>MFQVRFYNENKIIDNENMDYRWSCLRKDST</sequence>
<gene>
    <name evidence="2" type="primary">infA</name>
</gene>
<name>A0A8E5KHS2_ALBJU</name>
<proteinExistence type="predicted"/>
<dbReference type="EMBL" id="MW539046">
    <property type="protein sequence ID" value="QVH34198.1"/>
    <property type="molecule type" value="Genomic_DNA"/>
</dbReference>
<dbReference type="GO" id="GO:0003743">
    <property type="term" value="F:translation initiation factor activity"/>
    <property type="evidence" value="ECO:0007669"/>
    <property type="project" value="UniProtKB-KW"/>
</dbReference>
<dbReference type="InterPro" id="IPR000299">
    <property type="entry name" value="FERM_domain"/>
</dbReference>
<keyword evidence="2" id="KW-0396">Initiation factor</keyword>
<dbReference type="AlphaFoldDB" id="A0A8E5KHS2"/>
<organism evidence="2">
    <name type="scientific">Albizia julibrissin</name>
    <name type="common">Silk tree</name>
    <dbReference type="NCBI Taxonomy" id="3813"/>
    <lineage>
        <taxon>Eukaryota</taxon>
        <taxon>Viridiplantae</taxon>
        <taxon>Streptophyta</taxon>
        <taxon>Embryophyta</taxon>
        <taxon>Tracheophyta</taxon>
        <taxon>Spermatophyta</taxon>
        <taxon>Magnoliopsida</taxon>
        <taxon>eudicotyledons</taxon>
        <taxon>Gunneridae</taxon>
        <taxon>Pentapetalae</taxon>
        <taxon>rosids</taxon>
        <taxon>fabids</taxon>
        <taxon>Fabales</taxon>
        <taxon>Fabaceae</taxon>
        <taxon>Caesalpinioideae</taxon>
        <taxon>mimosoid clade</taxon>
        <taxon>Ingeae</taxon>
        <taxon>Albizia</taxon>
    </lineage>
</organism>